<organism evidence="1 2">
    <name type="scientific">Devosia nanyangense</name>
    <dbReference type="NCBI Taxonomy" id="1228055"/>
    <lineage>
        <taxon>Bacteria</taxon>
        <taxon>Pseudomonadati</taxon>
        <taxon>Pseudomonadota</taxon>
        <taxon>Alphaproteobacteria</taxon>
        <taxon>Hyphomicrobiales</taxon>
        <taxon>Devosiaceae</taxon>
        <taxon>Devosia</taxon>
    </lineage>
</organism>
<accession>A0A933NWN1</accession>
<dbReference type="Proteomes" id="UP000782610">
    <property type="component" value="Unassembled WGS sequence"/>
</dbReference>
<dbReference type="SUPFAM" id="SSF47413">
    <property type="entry name" value="lambda repressor-like DNA-binding domains"/>
    <property type="match status" value="1"/>
</dbReference>
<evidence type="ECO:0000313" key="1">
    <source>
        <dbReference type="EMBL" id="MBI4920360.1"/>
    </source>
</evidence>
<protein>
    <submittedName>
        <fullName evidence="1">Transcriptional regulator</fullName>
    </submittedName>
</protein>
<dbReference type="EMBL" id="JACRAF010000004">
    <property type="protein sequence ID" value="MBI4920360.1"/>
    <property type="molecule type" value="Genomic_DNA"/>
</dbReference>
<sequence length="105" mass="11396">MPISRDFRTTVKARVERDPAFRAALLTEVVDLFLGGDVQTGKAMLRDYINATIGFAELAERTGTPEKSLMRMVSKSGNPRADNLFAILSALQVATGVQIEVRAAA</sequence>
<dbReference type="InterPro" id="IPR010982">
    <property type="entry name" value="Lambda_DNA-bd_dom_sf"/>
</dbReference>
<comment type="caution">
    <text evidence="1">The sequence shown here is derived from an EMBL/GenBank/DDBJ whole genome shotgun (WGS) entry which is preliminary data.</text>
</comment>
<evidence type="ECO:0000313" key="2">
    <source>
        <dbReference type="Proteomes" id="UP000782610"/>
    </source>
</evidence>
<name>A0A933NWN1_9HYPH</name>
<gene>
    <name evidence="1" type="ORF">HY834_01300</name>
</gene>
<dbReference type="GO" id="GO:0003677">
    <property type="term" value="F:DNA binding"/>
    <property type="evidence" value="ECO:0007669"/>
    <property type="project" value="InterPro"/>
</dbReference>
<proteinExistence type="predicted"/>
<reference evidence="1" key="1">
    <citation type="submission" date="2020-07" db="EMBL/GenBank/DDBJ databases">
        <title>Huge and variable diversity of episymbiotic CPR bacteria and DPANN archaea in groundwater ecosystems.</title>
        <authorList>
            <person name="He C.Y."/>
            <person name="Keren R."/>
            <person name="Whittaker M."/>
            <person name="Farag I.F."/>
            <person name="Doudna J."/>
            <person name="Cate J.H.D."/>
            <person name="Banfield J.F."/>
        </authorList>
    </citation>
    <scope>NUCLEOTIDE SEQUENCE</scope>
    <source>
        <strain evidence="1">NC_groundwater_1586_Pr3_B-0.1um_66_15</strain>
    </source>
</reference>
<dbReference type="AlphaFoldDB" id="A0A933NWN1"/>